<feature type="active site" description="Proton donor" evidence="11">
    <location>
        <position position="205"/>
    </location>
</feature>
<dbReference type="PROSITE" id="PS51671">
    <property type="entry name" value="ACT"/>
    <property type="match status" value="1"/>
</dbReference>
<dbReference type="PANTHER" id="PTHR43331:SF1">
    <property type="entry name" value="HOMOSERINE DEHYDROGENASE"/>
    <property type="match status" value="1"/>
</dbReference>
<dbReference type="AlphaFoldDB" id="A0A5M9QHN4"/>
<feature type="domain" description="ACT" evidence="15">
    <location>
        <begin position="355"/>
        <end position="435"/>
    </location>
</feature>
<dbReference type="SUPFAM" id="SSF55021">
    <property type="entry name" value="ACT-like"/>
    <property type="match status" value="1"/>
</dbReference>
<evidence type="ECO:0000313" key="16">
    <source>
        <dbReference type="EMBL" id="KAA8707367.1"/>
    </source>
</evidence>
<dbReference type="RefSeq" id="WP_150337955.1">
    <property type="nucleotide sequence ID" value="NZ_JAERIX010000017.1"/>
</dbReference>
<dbReference type="NCBIfam" id="NF004976">
    <property type="entry name" value="PRK06349.1"/>
    <property type="match status" value="1"/>
</dbReference>
<evidence type="ECO:0000256" key="9">
    <source>
        <dbReference type="ARBA" id="ARBA00023002"/>
    </source>
</evidence>
<comment type="similarity">
    <text evidence="3 14">Belongs to the homoserine dehydrogenase family.</text>
</comment>
<feature type="binding site" evidence="12">
    <location>
        <begin position="15"/>
        <end position="22"/>
    </location>
    <ligand>
        <name>NADP(+)</name>
        <dbReference type="ChEBI" id="CHEBI:58349"/>
    </ligand>
</feature>
<dbReference type="InterPro" id="IPR002912">
    <property type="entry name" value="ACT_dom"/>
</dbReference>
<comment type="catalytic activity">
    <reaction evidence="13">
        <text>L-homoserine + NADP(+) = L-aspartate 4-semialdehyde + NADPH + H(+)</text>
        <dbReference type="Rhea" id="RHEA:15761"/>
        <dbReference type="ChEBI" id="CHEBI:15378"/>
        <dbReference type="ChEBI" id="CHEBI:57476"/>
        <dbReference type="ChEBI" id="CHEBI:57783"/>
        <dbReference type="ChEBI" id="CHEBI:58349"/>
        <dbReference type="ChEBI" id="CHEBI:537519"/>
        <dbReference type="EC" id="1.1.1.3"/>
    </reaction>
</comment>
<evidence type="ECO:0000256" key="13">
    <source>
        <dbReference type="RuleBase" id="RU000579"/>
    </source>
</evidence>
<evidence type="ECO:0000256" key="8">
    <source>
        <dbReference type="ARBA" id="ARBA00022857"/>
    </source>
</evidence>
<evidence type="ECO:0000256" key="1">
    <source>
        <dbReference type="ARBA" id="ARBA00005056"/>
    </source>
</evidence>
<name>A0A5M9QHN4_9HELI</name>
<dbReference type="SUPFAM" id="SSF51735">
    <property type="entry name" value="NAD(P)-binding Rossmann-fold domains"/>
    <property type="match status" value="1"/>
</dbReference>
<dbReference type="InterPro" id="IPR036291">
    <property type="entry name" value="NAD(P)-bd_dom_sf"/>
</dbReference>
<dbReference type="UniPathway" id="UPA00050">
    <property type="reaction ID" value="UER00063"/>
</dbReference>
<evidence type="ECO:0000256" key="10">
    <source>
        <dbReference type="ARBA" id="ARBA00023167"/>
    </source>
</evidence>
<dbReference type="SUPFAM" id="SSF55347">
    <property type="entry name" value="Glyceraldehyde-3-phosphate dehydrogenase-like, C-terminal domain"/>
    <property type="match status" value="1"/>
</dbReference>
<evidence type="ECO:0000256" key="11">
    <source>
        <dbReference type="PIRSR" id="PIRSR000098-1"/>
    </source>
</evidence>
<accession>A0A5M9QHN4</accession>
<dbReference type="FunFam" id="3.30.360.10:FF:000005">
    <property type="entry name" value="Homoserine dehydrogenase"/>
    <property type="match status" value="1"/>
</dbReference>
<comment type="pathway">
    <text evidence="1 13">Amino-acid biosynthesis; L-threonine biosynthesis; L-threonine from L-aspartate: step 3/5.</text>
</comment>
<dbReference type="GO" id="GO:0009088">
    <property type="term" value="P:threonine biosynthetic process"/>
    <property type="evidence" value="ECO:0007669"/>
    <property type="project" value="UniProtKB-UniPathway"/>
</dbReference>
<organism evidence="16 17">
    <name type="scientific">Helicobacter canis</name>
    <dbReference type="NCBI Taxonomy" id="29419"/>
    <lineage>
        <taxon>Bacteria</taxon>
        <taxon>Pseudomonadati</taxon>
        <taxon>Campylobacterota</taxon>
        <taxon>Epsilonproteobacteria</taxon>
        <taxon>Campylobacterales</taxon>
        <taxon>Helicobacteraceae</taxon>
        <taxon>Helicobacter</taxon>
    </lineage>
</organism>
<dbReference type="Gene3D" id="3.40.50.720">
    <property type="entry name" value="NAD(P)-binding Rossmann-like Domain"/>
    <property type="match status" value="1"/>
</dbReference>
<keyword evidence="10 13" id="KW-0486">Methionine biosynthesis</keyword>
<evidence type="ECO:0000256" key="4">
    <source>
        <dbReference type="ARBA" id="ARBA00013213"/>
    </source>
</evidence>
<dbReference type="Pfam" id="PF03447">
    <property type="entry name" value="NAD_binding_3"/>
    <property type="match status" value="1"/>
</dbReference>
<dbReference type="GO" id="GO:0009086">
    <property type="term" value="P:methionine biosynthetic process"/>
    <property type="evidence" value="ECO:0007669"/>
    <property type="project" value="UniProtKB-KW"/>
</dbReference>
<reference evidence="16 17" key="1">
    <citation type="submission" date="2019-09" db="EMBL/GenBank/DDBJ databases">
        <title>Draft genome sequence of various Type strains from the CCUG.</title>
        <authorList>
            <person name="Pineiro-Iglesias B."/>
            <person name="Tunovic T."/>
            <person name="Unosson C."/>
            <person name="Inganas E."/>
            <person name="Ohlen M."/>
            <person name="Cardew S."/>
            <person name="Jensie-Markopoulos S."/>
            <person name="Salva-Serra F."/>
            <person name="Jaen-Luchoro D."/>
            <person name="Karlsson R."/>
            <person name="Svensson-Stadler L."/>
            <person name="Chun J."/>
            <person name="Moore E."/>
        </authorList>
    </citation>
    <scope>NUCLEOTIDE SEQUENCE [LARGE SCALE GENOMIC DNA]</scope>
    <source>
        <strain evidence="16 17">CCUG 32756T</strain>
    </source>
</reference>
<evidence type="ECO:0000256" key="14">
    <source>
        <dbReference type="RuleBase" id="RU004171"/>
    </source>
</evidence>
<dbReference type="UniPathway" id="UPA00051">
    <property type="reaction ID" value="UER00465"/>
</dbReference>
<dbReference type="EC" id="1.1.1.3" evidence="4 13"/>
<evidence type="ECO:0000256" key="6">
    <source>
        <dbReference type="ARBA" id="ARBA00022605"/>
    </source>
</evidence>
<dbReference type="InterPro" id="IPR045865">
    <property type="entry name" value="ACT-like_dom_sf"/>
</dbReference>
<dbReference type="PANTHER" id="PTHR43331">
    <property type="entry name" value="HOMOSERINE DEHYDROGENASE"/>
    <property type="match status" value="1"/>
</dbReference>
<evidence type="ECO:0000256" key="2">
    <source>
        <dbReference type="ARBA" id="ARBA00005062"/>
    </source>
</evidence>
<keyword evidence="9 13" id="KW-0560">Oxidoreductase</keyword>
<dbReference type="GO" id="GO:0004412">
    <property type="term" value="F:homoserine dehydrogenase activity"/>
    <property type="evidence" value="ECO:0007669"/>
    <property type="project" value="UniProtKB-EC"/>
</dbReference>
<dbReference type="Proteomes" id="UP000323707">
    <property type="component" value="Unassembled WGS sequence"/>
</dbReference>
<keyword evidence="8 12" id="KW-0521">NADP</keyword>
<protein>
    <recommendedName>
        <fullName evidence="5 13">Homoserine dehydrogenase</fullName>
        <ecNumber evidence="4 13">1.1.1.3</ecNumber>
    </recommendedName>
</protein>
<dbReference type="PROSITE" id="PS01042">
    <property type="entry name" value="HOMOSER_DHGENASE"/>
    <property type="match status" value="1"/>
</dbReference>
<dbReference type="Gene3D" id="3.30.360.10">
    <property type="entry name" value="Dihydrodipicolinate Reductase, domain 2"/>
    <property type="match status" value="1"/>
</dbReference>
<evidence type="ECO:0000256" key="12">
    <source>
        <dbReference type="PIRSR" id="PIRSR000098-2"/>
    </source>
</evidence>
<dbReference type="PIRSF" id="PIRSF000098">
    <property type="entry name" value="Homoser_dehydrog"/>
    <property type="match status" value="1"/>
</dbReference>
<evidence type="ECO:0000256" key="5">
    <source>
        <dbReference type="ARBA" id="ARBA00013376"/>
    </source>
</evidence>
<gene>
    <name evidence="16" type="ORF">F4V45_08790</name>
</gene>
<sequence>MSKVLTQKQLKVGVIGVGVVGSSVIAALEKNRDIITARAGVEIIIKKACVRDISKPRACPIPLTDDIDEIINDDEIDVVVELMGGRELPYHIAKATLSKGKAFVTANKAMLAYHRYELAKLARTPIGFEASVCGGIPIINALKVGLSANEILAIRGILNGTSNYILTKMTQDGWDFTQALKKAQELGYAEADPSLDINGLDAAHKLSILASIAYGIDVRPEDMLIEGIEHIAPEDIEFAKEFGYCIKLLGIAKKHDSSIELRVHPTMIDEEKLLADVDGVMNAVSVVGDCAGESVYYGAGAGGNATASSVISDLIAIARLYSQNHRQDQANPMLGFITEQSYAIIPKQDITSRYYLRILADDKHGVLEKIAATLSHNKISISTFLQKPSTLDSSSSQNCAKVLLATHTTSEFAIQNAITGLQSLEVVRQKPVIIRIEDE</sequence>
<dbReference type="InterPro" id="IPR005106">
    <property type="entry name" value="Asp/hSer_DH_NAD-bd"/>
</dbReference>
<comment type="pathway">
    <text evidence="2 13">Amino-acid biosynthesis; L-methionine biosynthesis via de novo pathway; L-homoserine from L-aspartate: step 3/3.</text>
</comment>
<evidence type="ECO:0000313" key="17">
    <source>
        <dbReference type="Proteomes" id="UP000323707"/>
    </source>
</evidence>
<feature type="binding site" evidence="12">
    <location>
        <position position="190"/>
    </location>
    <ligand>
        <name>L-homoserine</name>
        <dbReference type="ChEBI" id="CHEBI:57476"/>
    </ligand>
</feature>
<keyword evidence="7 13" id="KW-0791">Threonine biosynthesis</keyword>
<dbReference type="EMBL" id="VXKE01000022">
    <property type="protein sequence ID" value="KAA8707367.1"/>
    <property type="molecule type" value="Genomic_DNA"/>
</dbReference>
<dbReference type="InterPro" id="IPR001342">
    <property type="entry name" value="HDH_cat"/>
</dbReference>
<dbReference type="GO" id="GO:0050661">
    <property type="term" value="F:NADP binding"/>
    <property type="evidence" value="ECO:0007669"/>
    <property type="project" value="InterPro"/>
</dbReference>
<dbReference type="InterPro" id="IPR019811">
    <property type="entry name" value="HDH_CS"/>
</dbReference>
<dbReference type="Pfam" id="PF00742">
    <property type="entry name" value="Homoserine_dh"/>
    <property type="match status" value="1"/>
</dbReference>
<dbReference type="CDD" id="cd04881">
    <property type="entry name" value="ACT_HSDH-Hom"/>
    <property type="match status" value="1"/>
</dbReference>
<dbReference type="Gene3D" id="3.30.70.260">
    <property type="match status" value="1"/>
</dbReference>
<evidence type="ECO:0000256" key="3">
    <source>
        <dbReference type="ARBA" id="ARBA00006753"/>
    </source>
</evidence>
<evidence type="ECO:0000259" key="15">
    <source>
        <dbReference type="PROSITE" id="PS51671"/>
    </source>
</evidence>
<keyword evidence="6 13" id="KW-0028">Amino-acid biosynthesis</keyword>
<dbReference type="InterPro" id="IPR016204">
    <property type="entry name" value="HDH"/>
</dbReference>
<feature type="binding site" evidence="12">
    <location>
        <position position="108"/>
    </location>
    <ligand>
        <name>NADPH</name>
        <dbReference type="ChEBI" id="CHEBI:57783"/>
    </ligand>
</feature>
<proteinExistence type="inferred from homology"/>
<comment type="caution">
    <text evidence="16">The sequence shown here is derived from an EMBL/GenBank/DDBJ whole genome shotgun (WGS) entry which is preliminary data.</text>
</comment>
<evidence type="ECO:0000256" key="7">
    <source>
        <dbReference type="ARBA" id="ARBA00022697"/>
    </source>
</evidence>